<sequence length="194" mass="23191">MPSRGPTIPIGGRTDRHHHHRHSTEREPRERTDRGHHHHHHHCTAHEHRERIDYDHRELYLQICYPQNNAVHWLIFMKYPGADRGTRFHSTGCMGDRELSIETDKRFDSQAVESTHYLGTIYETDSYHVHREAGKIPLQSCQLWVCYLILRLENKRMLKKGTYDHYMNGYEHNMDEHYGPGEGFECRVHLRRGH</sequence>
<dbReference type="OrthoDB" id="5296964at2759"/>
<reference evidence="2 3" key="1">
    <citation type="journal article" date="2016" name="BMC Genomics">
        <title>Genome sequencing and secondary metabolism of the postharvest pathogen Penicillium griseofulvum.</title>
        <authorList>
            <person name="Banani H."/>
            <person name="Marcet-Houben M."/>
            <person name="Ballester A.R."/>
            <person name="Abbruscato P."/>
            <person name="Gonzalez-Candelas L."/>
            <person name="Gabaldon T."/>
            <person name="Spadaro D."/>
        </authorList>
    </citation>
    <scope>NUCLEOTIDE SEQUENCE [LARGE SCALE GENOMIC DNA]</scope>
    <source>
        <strain evidence="2 3">PG3</strain>
    </source>
</reference>
<dbReference type="EMBL" id="LHQR01000048">
    <property type="protein sequence ID" value="KXG50230.1"/>
    <property type="molecule type" value="Genomic_DNA"/>
</dbReference>
<evidence type="ECO:0000313" key="3">
    <source>
        <dbReference type="Proteomes" id="UP000070168"/>
    </source>
</evidence>
<dbReference type="AlphaFoldDB" id="A0A135LMP0"/>
<feature type="compositionally biased region" description="Basic residues" evidence="1">
    <location>
        <begin position="34"/>
        <end position="43"/>
    </location>
</feature>
<comment type="caution">
    <text evidence="2">The sequence shown here is derived from an EMBL/GenBank/DDBJ whole genome shotgun (WGS) entry which is preliminary data.</text>
</comment>
<dbReference type="OMA" id="KIPLQSC"/>
<dbReference type="RefSeq" id="XP_040648766.1">
    <property type="nucleotide sequence ID" value="XM_040793911.1"/>
</dbReference>
<dbReference type="GeneID" id="63709211"/>
<accession>A0A135LMP0</accession>
<dbReference type="STRING" id="5078.A0A135LMP0"/>
<evidence type="ECO:0000313" key="2">
    <source>
        <dbReference type="EMBL" id="KXG50230.1"/>
    </source>
</evidence>
<feature type="compositionally biased region" description="Basic and acidic residues" evidence="1">
    <location>
        <begin position="24"/>
        <end position="33"/>
    </location>
</feature>
<keyword evidence="3" id="KW-1185">Reference proteome</keyword>
<evidence type="ECO:0000256" key="1">
    <source>
        <dbReference type="SAM" id="MobiDB-lite"/>
    </source>
</evidence>
<organism evidence="2 3">
    <name type="scientific">Penicillium patulum</name>
    <name type="common">Penicillium griseofulvum</name>
    <dbReference type="NCBI Taxonomy" id="5078"/>
    <lineage>
        <taxon>Eukaryota</taxon>
        <taxon>Fungi</taxon>
        <taxon>Dikarya</taxon>
        <taxon>Ascomycota</taxon>
        <taxon>Pezizomycotina</taxon>
        <taxon>Eurotiomycetes</taxon>
        <taxon>Eurotiomycetidae</taxon>
        <taxon>Eurotiales</taxon>
        <taxon>Aspergillaceae</taxon>
        <taxon>Penicillium</taxon>
    </lineage>
</organism>
<protein>
    <submittedName>
        <fullName evidence="2">Uncharacterized protein</fullName>
    </submittedName>
</protein>
<feature type="region of interest" description="Disordered" evidence="1">
    <location>
        <begin position="1"/>
        <end position="48"/>
    </location>
</feature>
<proteinExistence type="predicted"/>
<gene>
    <name evidence="2" type="ORF">PGRI_061970</name>
</gene>
<dbReference type="Proteomes" id="UP000070168">
    <property type="component" value="Unassembled WGS sequence"/>
</dbReference>
<name>A0A135LMP0_PENPA</name>